<dbReference type="Gene3D" id="3.40.50.300">
    <property type="entry name" value="P-loop containing nucleotide triphosphate hydrolases"/>
    <property type="match status" value="1"/>
</dbReference>
<dbReference type="SUPFAM" id="SSF52540">
    <property type="entry name" value="P-loop containing nucleoside triphosphate hydrolases"/>
    <property type="match status" value="2"/>
</dbReference>
<dbReference type="EMBL" id="MGJZ01000012">
    <property type="protein sequence ID" value="OGN17372.1"/>
    <property type="molecule type" value="Genomic_DNA"/>
</dbReference>
<evidence type="ECO:0000256" key="1">
    <source>
        <dbReference type="ARBA" id="ARBA00001946"/>
    </source>
</evidence>
<evidence type="ECO:0000256" key="2">
    <source>
        <dbReference type="ARBA" id="ARBA00003213"/>
    </source>
</evidence>
<dbReference type="GO" id="GO:0052381">
    <property type="term" value="F:tRNA dimethylallyltransferase activity"/>
    <property type="evidence" value="ECO:0007669"/>
    <property type="project" value="UniProtKB-UniRule"/>
</dbReference>
<feature type="site" description="Interaction with substrate tRNA" evidence="10">
    <location>
        <position position="128"/>
    </location>
</feature>
<comment type="function">
    <text evidence="2 10 12">Catalyzes the transfer of a dimethylallyl group onto the adenine at position 37 in tRNAs that read codons beginning with uridine, leading to the formation of N6-(dimethylallyl)adenosine (i(6)A).</text>
</comment>
<proteinExistence type="inferred from homology"/>
<organism evidence="14 15">
    <name type="scientific">Candidatus Yanofskybacteria bacterium RIFCSPHIGHO2_02_FULL_50_12</name>
    <dbReference type="NCBI Taxonomy" id="1802685"/>
    <lineage>
        <taxon>Bacteria</taxon>
        <taxon>Candidatus Yanofskyibacteriota</taxon>
    </lineage>
</organism>
<evidence type="ECO:0000256" key="12">
    <source>
        <dbReference type="RuleBase" id="RU003784"/>
    </source>
</evidence>
<comment type="cofactor">
    <cofactor evidence="1 10">
        <name>Mg(2+)</name>
        <dbReference type="ChEBI" id="CHEBI:18420"/>
    </cofactor>
</comment>
<feature type="region of interest" description="Interaction with substrate tRNA" evidence="10">
    <location>
        <begin position="39"/>
        <end position="42"/>
    </location>
</feature>
<comment type="caution">
    <text evidence="10">Lacks conserved residue(s) required for the propagation of feature annotation.</text>
</comment>
<dbReference type="STRING" id="1802685.A3C88_01970"/>
<dbReference type="PANTHER" id="PTHR11088">
    <property type="entry name" value="TRNA DIMETHYLALLYLTRANSFERASE"/>
    <property type="match status" value="1"/>
</dbReference>
<keyword evidence="5 10" id="KW-0819">tRNA processing</keyword>
<evidence type="ECO:0000313" key="15">
    <source>
        <dbReference type="Proteomes" id="UP000178117"/>
    </source>
</evidence>
<dbReference type="Proteomes" id="UP000178117">
    <property type="component" value="Unassembled WGS sequence"/>
</dbReference>
<dbReference type="InterPro" id="IPR018022">
    <property type="entry name" value="IPT"/>
</dbReference>
<evidence type="ECO:0000256" key="10">
    <source>
        <dbReference type="HAMAP-Rule" id="MF_00185"/>
    </source>
</evidence>
<evidence type="ECO:0000256" key="5">
    <source>
        <dbReference type="ARBA" id="ARBA00022694"/>
    </source>
</evidence>
<evidence type="ECO:0000256" key="9">
    <source>
        <dbReference type="ARBA" id="ARBA00049563"/>
    </source>
</evidence>
<dbReference type="InterPro" id="IPR027417">
    <property type="entry name" value="P-loop_NTPase"/>
</dbReference>
<dbReference type="EC" id="2.5.1.75" evidence="10"/>
<dbReference type="NCBIfam" id="TIGR00174">
    <property type="entry name" value="miaA"/>
    <property type="match status" value="1"/>
</dbReference>
<dbReference type="HAMAP" id="MF_00185">
    <property type="entry name" value="IPP_trans"/>
    <property type="match status" value="1"/>
</dbReference>
<comment type="catalytic activity">
    <reaction evidence="9 10 11">
        <text>adenosine(37) in tRNA + dimethylallyl diphosphate = N(6)-dimethylallyladenosine(37) in tRNA + diphosphate</text>
        <dbReference type="Rhea" id="RHEA:26482"/>
        <dbReference type="Rhea" id="RHEA-COMP:10162"/>
        <dbReference type="Rhea" id="RHEA-COMP:10375"/>
        <dbReference type="ChEBI" id="CHEBI:33019"/>
        <dbReference type="ChEBI" id="CHEBI:57623"/>
        <dbReference type="ChEBI" id="CHEBI:74411"/>
        <dbReference type="ChEBI" id="CHEBI:74415"/>
        <dbReference type="EC" id="2.5.1.75"/>
    </reaction>
</comment>
<evidence type="ECO:0000313" key="14">
    <source>
        <dbReference type="EMBL" id="OGN17372.1"/>
    </source>
</evidence>
<dbReference type="Gene3D" id="1.10.20.140">
    <property type="match status" value="1"/>
</dbReference>
<name>A0A1F8FWD6_9BACT</name>
<dbReference type="PANTHER" id="PTHR11088:SF60">
    <property type="entry name" value="TRNA DIMETHYLALLYLTRANSFERASE"/>
    <property type="match status" value="1"/>
</dbReference>
<evidence type="ECO:0000256" key="4">
    <source>
        <dbReference type="ARBA" id="ARBA00022679"/>
    </source>
</evidence>
<dbReference type="Pfam" id="PF01715">
    <property type="entry name" value="IPPT"/>
    <property type="match status" value="1"/>
</dbReference>
<evidence type="ECO:0000256" key="8">
    <source>
        <dbReference type="ARBA" id="ARBA00022842"/>
    </source>
</evidence>
<dbReference type="AlphaFoldDB" id="A0A1F8FWD6"/>
<reference evidence="14 15" key="1">
    <citation type="journal article" date="2016" name="Nat. Commun.">
        <title>Thousands of microbial genomes shed light on interconnected biogeochemical processes in an aquifer system.</title>
        <authorList>
            <person name="Anantharaman K."/>
            <person name="Brown C.T."/>
            <person name="Hug L.A."/>
            <person name="Sharon I."/>
            <person name="Castelle C.J."/>
            <person name="Probst A.J."/>
            <person name="Thomas B.C."/>
            <person name="Singh A."/>
            <person name="Wilkins M.J."/>
            <person name="Karaoz U."/>
            <person name="Brodie E.L."/>
            <person name="Williams K.H."/>
            <person name="Hubbard S.S."/>
            <person name="Banfield J.F."/>
        </authorList>
    </citation>
    <scope>NUCLEOTIDE SEQUENCE [LARGE SCALE GENOMIC DNA]</scope>
</reference>
<dbReference type="InterPro" id="IPR039657">
    <property type="entry name" value="Dimethylallyltransferase"/>
</dbReference>
<feature type="binding site" evidence="10">
    <location>
        <begin position="16"/>
        <end position="21"/>
    </location>
    <ligand>
        <name>substrate</name>
    </ligand>
</feature>
<feature type="binding site" evidence="10">
    <location>
        <begin position="14"/>
        <end position="21"/>
    </location>
    <ligand>
        <name>ATP</name>
        <dbReference type="ChEBI" id="CHEBI:30616"/>
    </ligand>
</feature>
<comment type="subunit">
    <text evidence="10">Monomer.</text>
</comment>
<keyword evidence="8 10" id="KW-0460">Magnesium</keyword>
<feature type="site" description="Interaction with substrate tRNA" evidence="10">
    <location>
        <position position="105"/>
    </location>
</feature>
<sequence>MKNIKKPKIIAIIGPTASGKSDLGIKIAQKFNGEVISADSRQVYRGMDIGTGKVSKQEQKLIRHHLIDVANPRRRFSVDDFTSRAKRAIVEISKRGKLPFVVGGTGFYVDALIYDLNIPEVPPNKSLRAKLQKQSAEQLFVSLKKQDPARAKTIERHNKVRLIRALEIIDAIGKVPSFSTNYSQLPSKYDVLWLGLNPKNLERRVATRVQKRFRHGMVAEVKKLIKNKVSLKRISEIGLTYRIVADFIQGTIDKKEMGQRVIRAEIQYAKRQMTWFKRNKKIAWVKDPGAAERLVHRFLGR</sequence>
<evidence type="ECO:0000256" key="7">
    <source>
        <dbReference type="ARBA" id="ARBA00022840"/>
    </source>
</evidence>
<comment type="similarity">
    <text evidence="3 10 13">Belongs to the IPP transferase family.</text>
</comment>
<comment type="caution">
    <text evidence="14">The sequence shown here is derived from an EMBL/GenBank/DDBJ whole genome shotgun (WGS) entry which is preliminary data.</text>
</comment>
<protein>
    <recommendedName>
        <fullName evidence="10">tRNA dimethylallyltransferase</fullName>
        <ecNumber evidence="10">2.5.1.75</ecNumber>
    </recommendedName>
    <alternativeName>
        <fullName evidence="10">Dimethylallyl diphosphate:tRNA dimethylallyltransferase</fullName>
        <shortName evidence="10">DMAPP:tRNA dimethylallyltransferase</shortName>
        <shortName evidence="10">DMATase</shortName>
    </alternativeName>
    <alternativeName>
        <fullName evidence="10">Isopentenyl-diphosphate:tRNA isopentenyltransferase</fullName>
        <shortName evidence="10">IPP transferase</shortName>
        <shortName evidence="10">IPPT</shortName>
        <shortName evidence="10">IPTase</shortName>
    </alternativeName>
</protein>
<keyword evidence="7 10" id="KW-0067">ATP-binding</keyword>
<dbReference type="GO" id="GO:0006400">
    <property type="term" value="P:tRNA modification"/>
    <property type="evidence" value="ECO:0007669"/>
    <property type="project" value="TreeGrafter"/>
</dbReference>
<evidence type="ECO:0000256" key="3">
    <source>
        <dbReference type="ARBA" id="ARBA00005842"/>
    </source>
</evidence>
<evidence type="ECO:0000256" key="13">
    <source>
        <dbReference type="RuleBase" id="RU003785"/>
    </source>
</evidence>
<gene>
    <name evidence="10" type="primary">miaA</name>
    <name evidence="14" type="ORF">A3C88_01970</name>
</gene>
<keyword evidence="6 10" id="KW-0547">Nucleotide-binding</keyword>
<keyword evidence="4 10" id="KW-0808">Transferase</keyword>
<evidence type="ECO:0000256" key="6">
    <source>
        <dbReference type="ARBA" id="ARBA00022741"/>
    </source>
</evidence>
<evidence type="ECO:0000256" key="11">
    <source>
        <dbReference type="RuleBase" id="RU003783"/>
    </source>
</evidence>
<dbReference type="GO" id="GO:0005524">
    <property type="term" value="F:ATP binding"/>
    <property type="evidence" value="ECO:0007669"/>
    <property type="project" value="UniProtKB-UniRule"/>
</dbReference>
<accession>A0A1F8FWD6</accession>